<dbReference type="Proteomes" id="UP000013909">
    <property type="component" value="Unassembled WGS sequence"/>
</dbReference>
<protein>
    <submittedName>
        <fullName evidence="1">Uncharacterized protein</fullName>
    </submittedName>
</protein>
<evidence type="ECO:0000313" key="2">
    <source>
        <dbReference type="Proteomes" id="UP000013909"/>
    </source>
</evidence>
<comment type="caution">
    <text evidence="1">The sequence shown here is derived from an EMBL/GenBank/DDBJ whole genome shotgun (WGS) entry which is preliminary data.</text>
</comment>
<sequence length="54" mass="5782">MKLNTRRFRPFPEVVWAFLSIIGLVGLMEISPEGEISPAVEIAPSGGIERGGGV</sequence>
<reference evidence="1 2" key="1">
    <citation type="submission" date="2013-02" db="EMBL/GenBank/DDBJ databases">
        <title>A novel strain isolated from Lonar lake, Maharashtra, India.</title>
        <authorList>
            <person name="Singh A."/>
        </authorList>
    </citation>
    <scope>NUCLEOTIDE SEQUENCE [LARGE SCALE GENOMIC DNA]</scope>
    <source>
        <strain evidence="1 2">AK24</strain>
    </source>
</reference>
<accession>R7ZP16</accession>
<organism evidence="1 2">
    <name type="scientific">Lunatimonas lonarensis</name>
    <dbReference type="NCBI Taxonomy" id="1232681"/>
    <lineage>
        <taxon>Bacteria</taxon>
        <taxon>Pseudomonadati</taxon>
        <taxon>Bacteroidota</taxon>
        <taxon>Cytophagia</taxon>
        <taxon>Cytophagales</taxon>
        <taxon>Cyclobacteriaceae</taxon>
    </lineage>
</organism>
<dbReference type="AlphaFoldDB" id="R7ZP16"/>
<evidence type="ECO:0000313" key="1">
    <source>
        <dbReference type="EMBL" id="EON75798.1"/>
    </source>
</evidence>
<name>R7ZP16_9BACT</name>
<keyword evidence="2" id="KW-1185">Reference proteome</keyword>
<gene>
    <name evidence="1" type="ORF">ADIS_3689</name>
</gene>
<proteinExistence type="predicted"/>
<dbReference type="EMBL" id="AQHR01000096">
    <property type="protein sequence ID" value="EON75798.1"/>
    <property type="molecule type" value="Genomic_DNA"/>
</dbReference>